<sequence length="103" mass="11130">MSIANPLTASSIIQRAAKPKITEEIKKNPLKPDLGVYAKDVVNISKLGLEKQQKATQIEASRTIEDLANKVIRISSTIGRARSVGNLTNSQATSLYNKIAALL</sequence>
<protein>
    <submittedName>
        <fullName evidence="1">Uncharacterized protein</fullName>
    </submittedName>
</protein>
<gene>
    <name evidence="1" type="ORF">MTCD1_01900</name>
</gene>
<evidence type="ECO:0000313" key="1">
    <source>
        <dbReference type="EMBL" id="GAW96286.1"/>
    </source>
</evidence>
<proteinExistence type="predicted"/>
<accession>A0ABQ0MV92</accession>
<organism evidence="1 2">
    <name type="scientific">Colwellia marinimaniae</name>
    <dbReference type="NCBI Taxonomy" id="1513592"/>
    <lineage>
        <taxon>Bacteria</taxon>
        <taxon>Pseudomonadati</taxon>
        <taxon>Pseudomonadota</taxon>
        <taxon>Gammaproteobacteria</taxon>
        <taxon>Alteromonadales</taxon>
        <taxon>Colwelliaceae</taxon>
        <taxon>Colwellia</taxon>
    </lineage>
</organism>
<keyword evidence="2" id="KW-1185">Reference proteome</keyword>
<name>A0ABQ0MV92_9GAMM</name>
<dbReference type="Proteomes" id="UP000197068">
    <property type="component" value="Unassembled WGS sequence"/>
</dbReference>
<dbReference type="EMBL" id="BDQM01000013">
    <property type="protein sequence ID" value="GAW96286.1"/>
    <property type="molecule type" value="Genomic_DNA"/>
</dbReference>
<comment type="caution">
    <text evidence="1">The sequence shown here is derived from an EMBL/GenBank/DDBJ whole genome shotgun (WGS) entry which is preliminary data.</text>
</comment>
<dbReference type="RefSeq" id="WP_057180199.1">
    <property type="nucleotide sequence ID" value="NZ_BDQM01000013.1"/>
</dbReference>
<reference evidence="1 2" key="1">
    <citation type="submission" date="2017-06" db="EMBL/GenBank/DDBJ databases">
        <title>Whole Genome Sequences of Colwellia marinimaniae MTCD1.</title>
        <authorList>
            <person name="Kusumoto H."/>
            <person name="Inoue M."/>
            <person name="Tanikawa K."/>
            <person name="Maeji H."/>
            <person name="Cameron J.H."/>
            <person name="Bartlett D.H."/>
        </authorList>
    </citation>
    <scope>NUCLEOTIDE SEQUENCE [LARGE SCALE GENOMIC DNA]</scope>
    <source>
        <strain evidence="1 2">MTCD1</strain>
    </source>
</reference>
<evidence type="ECO:0000313" key="2">
    <source>
        <dbReference type="Proteomes" id="UP000197068"/>
    </source>
</evidence>